<dbReference type="KEGG" id="ndi:NDAI_0B01740"/>
<evidence type="ECO:0000256" key="2">
    <source>
        <dbReference type="ARBA" id="ARBA00004496"/>
    </source>
</evidence>
<dbReference type="Proteomes" id="UP000000689">
    <property type="component" value="Chromosome 2"/>
</dbReference>
<evidence type="ECO:0008006" key="9">
    <source>
        <dbReference type="Google" id="ProtNLM"/>
    </source>
</evidence>
<dbReference type="GO" id="GO:0005773">
    <property type="term" value="C:vacuole"/>
    <property type="evidence" value="ECO:0007669"/>
    <property type="project" value="GOC"/>
</dbReference>
<dbReference type="GO" id="GO:0034657">
    <property type="term" value="C:GID complex"/>
    <property type="evidence" value="ECO:0007669"/>
    <property type="project" value="EnsemblFungi"/>
</dbReference>
<evidence type="ECO:0000313" key="8">
    <source>
        <dbReference type="Proteomes" id="UP000000689"/>
    </source>
</evidence>
<evidence type="ECO:0000256" key="4">
    <source>
        <dbReference type="ARBA" id="ARBA00022737"/>
    </source>
</evidence>
<evidence type="ECO:0000256" key="3">
    <source>
        <dbReference type="ARBA" id="ARBA00022490"/>
    </source>
</evidence>
<dbReference type="InterPro" id="IPR038739">
    <property type="entry name" value="ARMC8/Vid28"/>
</dbReference>
<dbReference type="EMBL" id="HE580268">
    <property type="protein sequence ID" value="CCD23208.1"/>
    <property type="molecule type" value="Genomic_DNA"/>
</dbReference>
<dbReference type="SUPFAM" id="SSF48371">
    <property type="entry name" value="ARM repeat"/>
    <property type="match status" value="1"/>
</dbReference>
<dbReference type="AlphaFoldDB" id="G0W5Z7"/>
<sequence length="1021" mass="117619">MVSSHPSSAPLNSSSQLTIDDLQQLITTLVGNPMNKITYYVLPNVQLLDHILSISHTDPFNEQSMKLDLLYLILNLEQNIRDSLGTLYLNLVQRIYSIVSNTHNHNNLELYKTIPLNHPIINYKFFKLLKLTIQNCSIEQYPHIDYLQEGLVHLINSLINNPKEKQDQDQNQSQTNSIITLLDIFLILNKLDQFIPLSNLIMSIENLLLNYSNKYSYQIDFKYILPIKLQQQKQQTMTTDDDEQLKNKKMRKLPKYSPYSNKGIHFVTTIPNPIIINNQLDSQLISSSLVIYMAIYSNSYQTSDGFLSLFSSPTLWINIPFDIFIKSLLKNKNNIQLRCSALQFQIFPLLNPHLKQNKWKSLKTLKSLLPFILESFDYDSIPWWYDPFDVLLQLISLYNDNNMNTNVNIDTINNITPVKTANPMVFLLSKVDMIDKFLTIFRNCLKIELKSKDRKNYHISKTLTKIVKIFAALSSNDDFYRSLLLKHNAFIISLEDSLQTHIKLIDQFELNSKQFISIADLNQHLPSFYDSKLILSWLSLLKSLSRSPMALKTSLRKFNLIHLQLTLLEKDLSFFQNHTRNNNDKTILNELINMELQIMSNSLACICNFVMEFSSLQTFIVKNGIIDIIQAILNEPFFIDSGISSDQKNIQHINQIKTNSLWILRNLMYNCQNSEKFQLLDKISMDLILKFINDPNWSVQSQCFQLIRNLTSNSRKIIKLLIENFNEAPGFTITTTTTNVHEHESKSNNLFEFLSMKIKQISPYNADQRKALEGILYIIVNLAALNENKKKLIMNQNEILKVISEILSSGDNINYHTAVERRFNNDPSLKLASLWILNNLLWDSTVSHYSQFGLDISQRRRHGASNHDADSSSLPSSSSSSSSSSSLGANHEQQHHPHHHHQSIRAESDGTLLDLRTRTNENNGNVFVTTAKENTNDKPISADDETMYAHPNNNDNDTTLSSSNLPTNFAAIKRCQTLEDLGIRELVKQNIFDKTLAVREKSRTLLYHMDLLIKEGLAPYK</sequence>
<reference evidence="7 8" key="1">
    <citation type="journal article" date="2011" name="Proc. Natl. Acad. Sci. U.S.A.">
        <title>Evolutionary erosion of yeast sex chromosomes by mating-type switching accidents.</title>
        <authorList>
            <person name="Gordon J.L."/>
            <person name="Armisen D."/>
            <person name="Proux-Wera E."/>
            <person name="Oheigeartaigh S.S."/>
            <person name="Byrne K.P."/>
            <person name="Wolfe K.H."/>
        </authorList>
    </citation>
    <scope>NUCLEOTIDE SEQUENCE [LARGE SCALE GENOMIC DNA]</scope>
    <source>
        <strain evidence="8">ATCC 10597 / BCRC 20456 / CBS 421 / NBRC 0211 / NRRL Y-12639</strain>
    </source>
</reference>
<dbReference type="PANTHER" id="PTHR15651">
    <property type="entry name" value="ARMADILLO REPEAT-CONTAINING PROTEIN 8"/>
    <property type="match status" value="1"/>
</dbReference>
<comment type="subcellular location">
    <subcellularLocation>
        <location evidence="2">Cytoplasm</location>
    </subcellularLocation>
    <subcellularLocation>
        <location evidence="1">Nucleus</location>
    </subcellularLocation>
</comment>
<dbReference type="OrthoDB" id="5559898at2759"/>
<proteinExistence type="predicted"/>
<evidence type="ECO:0000256" key="6">
    <source>
        <dbReference type="SAM" id="MobiDB-lite"/>
    </source>
</evidence>
<keyword evidence="8" id="KW-1185">Reference proteome</keyword>
<dbReference type="HOGENOM" id="CLU_316687_0_0_1"/>
<evidence type="ECO:0000256" key="1">
    <source>
        <dbReference type="ARBA" id="ARBA00004123"/>
    </source>
</evidence>
<name>G0W5Z7_NAUDC</name>
<keyword evidence="3" id="KW-0963">Cytoplasm</keyword>
<evidence type="ECO:0000313" key="7">
    <source>
        <dbReference type="EMBL" id="CCD23208.1"/>
    </source>
</evidence>
<dbReference type="Gene3D" id="1.25.10.10">
    <property type="entry name" value="Leucine-rich Repeat Variant"/>
    <property type="match status" value="1"/>
</dbReference>
<evidence type="ECO:0000256" key="5">
    <source>
        <dbReference type="ARBA" id="ARBA00023242"/>
    </source>
</evidence>
<feature type="compositionally biased region" description="Low complexity" evidence="6">
    <location>
        <begin position="871"/>
        <end position="887"/>
    </location>
</feature>
<dbReference type="GO" id="GO:0005634">
    <property type="term" value="C:nucleus"/>
    <property type="evidence" value="ECO:0007669"/>
    <property type="project" value="UniProtKB-SubCell"/>
</dbReference>
<dbReference type="RefSeq" id="XP_003668451.1">
    <property type="nucleotide sequence ID" value="XM_003668403.1"/>
</dbReference>
<dbReference type="InterPro" id="IPR011989">
    <property type="entry name" value="ARM-like"/>
</dbReference>
<dbReference type="GO" id="GO:0043161">
    <property type="term" value="P:proteasome-mediated ubiquitin-dependent protein catabolic process"/>
    <property type="evidence" value="ECO:0007669"/>
    <property type="project" value="EnsemblFungi"/>
</dbReference>
<dbReference type="InterPro" id="IPR016024">
    <property type="entry name" value="ARM-type_fold"/>
</dbReference>
<dbReference type="GeneID" id="11498578"/>
<keyword evidence="5" id="KW-0539">Nucleus</keyword>
<keyword evidence="4" id="KW-0677">Repeat</keyword>
<dbReference type="PANTHER" id="PTHR15651:SF7">
    <property type="entry name" value="ARMADILLO REPEAT-CONTAINING PROTEIN 8"/>
    <property type="match status" value="1"/>
</dbReference>
<dbReference type="eggNOG" id="KOG1293">
    <property type="taxonomic scope" value="Eukaryota"/>
</dbReference>
<gene>
    <name evidence="7" type="primary">NDAI0B01740</name>
    <name evidence="7" type="ordered locus">NDAI_0B01740</name>
</gene>
<feature type="region of interest" description="Disordered" evidence="6">
    <location>
        <begin position="863"/>
        <end position="907"/>
    </location>
</feature>
<dbReference type="GO" id="GO:0045721">
    <property type="term" value="P:negative regulation of gluconeogenesis"/>
    <property type="evidence" value="ECO:0007669"/>
    <property type="project" value="EnsemblFungi"/>
</dbReference>
<protein>
    <recommendedName>
        <fullName evidence="9">Armadillo-like helical domain-containing protein</fullName>
    </recommendedName>
</protein>
<dbReference type="GO" id="GO:0007039">
    <property type="term" value="P:protein catabolic process in the vacuole"/>
    <property type="evidence" value="ECO:0007669"/>
    <property type="project" value="EnsemblFungi"/>
</dbReference>
<organism evidence="7 8">
    <name type="scientific">Naumovozyma dairenensis (strain ATCC 10597 / BCRC 20456 / CBS 421 / NBRC 0211 / NRRL Y-12639)</name>
    <name type="common">Saccharomyces dairenensis</name>
    <dbReference type="NCBI Taxonomy" id="1071378"/>
    <lineage>
        <taxon>Eukaryota</taxon>
        <taxon>Fungi</taxon>
        <taxon>Dikarya</taxon>
        <taxon>Ascomycota</taxon>
        <taxon>Saccharomycotina</taxon>
        <taxon>Saccharomycetes</taxon>
        <taxon>Saccharomycetales</taxon>
        <taxon>Saccharomycetaceae</taxon>
        <taxon>Naumovozyma</taxon>
    </lineage>
</organism>
<dbReference type="OMA" id="LRHLMYN"/>
<accession>G0W5Z7</accession>
<dbReference type="STRING" id="1071378.G0W5Z7"/>